<dbReference type="EMBL" id="AB996602">
    <property type="protein sequence ID" value="BAS01766.1"/>
    <property type="molecule type" value="Genomic_DNA"/>
</dbReference>
<dbReference type="SMR" id="A0A0H5BHQ5"/>
<keyword evidence="2" id="KW-0542">Nucleomorph</keyword>
<reference evidence="2" key="1">
    <citation type="journal article" date="2015" name="Genome Biol. Evol.">
        <title>Nucleomorph Genome Sequences of Two Chlorarachniophytes, Amorphochlora amoebiformis and Lotharella vacuolata.</title>
        <authorList>
            <person name="Suzuki S."/>
            <person name="Shirato S."/>
            <person name="Hirakawa Y."/>
            <person name="Ishida K."/>
        </authorList>
    </citation>
    <scope>NUCLEOTIDE SEQUENCE</scope>
    <source>
        <strain evidence="2">CCMP2058</strain>
    </source>
</reference>
<keyword evidence="2" id="KW-0689">Ribosomal protein</keyword>
<sequence>MDKVDITTNPTEHGNIALIHRGKHSGKFCIIIKYFEKKNNSKNFEHLLVCGISDSIITTKKSQTNHSVLMPQKMRIKMFVKFININHVIFTRHKLPIELYDNEIYKLLMNKVTQKEGVQTYEKLFAKHLKKINPKVIYILTK</sequence>
<evidence type="ECO:0000313" key="2">
    <source>
        <dbReference type="EMBL" id="BAS01766.1"/>
    </source>
</evidence>
<dbReference type="Gene3D" id="2.30.30.770">
    <property type="match status" value="1"/>
</dbReference>
<gene>
    <name evidence="2" type="primary">rpl27</name>
</gene>
<dbReference type="Pfam" id="PF01777">
    <property type="entry name" value="Ribosomal_L27e"/>
    <property type="match status" value="1"/>
</dbReference>
<dbReference type="GO" id="GO:0003735">
    <property type="term" value="F:structural constituent of ribosome"/>
    <property type="evidence" value="ECO:0007669"/>
    <property type="project" value="InterPro"/>
</dbReference>
<dbReference type="InterPro" id="IPR038655">
    <property type="entry name" value="Ribosomal_eL27_sf"/>
</dbReference>
<dbReference type="GO" id="GO:0005840">
    <property type="term" value="C:ribosome"/>
    <property type="evidence" value="ECO:0007669"/>
    <property type="project" value="UniProtKB-KW"/>
</dbReference>
<protein>
    <submittedName>
        <fullName evidence="2">Ribosomal protein L27</fullName>
    </submittedName>
</protein>
<dbReference type="InterPro" id="IPR001141">
    <property type="entry name" value="Ribosomal_eL27"/>
</dbReference>
<dbReference type="PANTHER" id="PTHR10497">
    <property type="entry name" value="60S RIBOSOMAL PROTEIN L27"/>
    <property type="match status" value="1"/>
</dbReference>
<accession>A0A0H5BHQ5</accession>
<geneLocation type="nucleomorph" evidence="2"/>
<comment type="similarity">
    <text evidence="1">Belongs to the eukaryotic ribosomal protein eL27 family.</text>
</comment>
<proteinExistence type="inferred from homology"/>
<evidence type="ECO:0000256" key="1">
    <source>
        <dbReference type="ARBA" id="ARBA00009124"/>
    </source>
</evidence>
<dbReference type="InterPro" id="IPR008991">
    <property type="entry name" value="Translation_prot_SH3-like_sf"/>
</dbReference>
<organism evidence="2">
    <name type="scientific">Amorphochlora amoebiformis</name>
    <dbReference type="NCBI Taxonomy" id="1561963"/>
    <lineage>
        <taxon>Eukaryota</taxon>
        <taxon>Sar</taxon>
        <taxon>Rhizaria</taxon>
        <taxon>Cercozoa</taxon>
        <taxon>Chlorarachniophyceae</taxon>
        <taxon>Amorphochlora</taxon>
    </lineage>
</organism>
<dbReference type="GO" id="GO:0006412">
    <property type="term" value="P:translation"/>
    <property type="evidence" value="ECO:0007669"/>
    <property type="project" value="InterPro"/>
</dbReference>
<dbReference type="AlphaFoldDB" id="A0A0H5BHQ5"/>
<dbReference type="SUPFAM" id="SSF50104">
    <property type="entry name" value="Translation proteins SH3-like domain"/>
    <property type="match status" value="1"/>
</dbReference>
<name>A0A0H5BHQ5_9EUKA</name>
<keyword evidence="2" id="KW-0687">Ribonucleoprotein</keyword>